<proteinExistence type="predicted"/>
<evidence type="ECO:0000313" key="1">
    <source>
        <dbReference type="EMBL" id="QCC51643.1"/>
    </source>
</evidence>
<gene>
    <name evidence="1" type="ORF">DV733_10515</name>
</gene>
<sequence length="140" mass="15265">MRRITRNFLIGLLVVIVLLLALGALPGLLKSGDPYYMSATPTDGELAVGDGGGYEAINASDLSERRFEYTTTALADATNGTGYSEPYWKGPFGIKGSFTHSPFDERSSLQSRYPNATEGSSVYVRQNETVYRLTVTQTKP</sequence>
<dbReference type="KEGG" id="hsn:DV733_10515"/>
<evidence type="ECO:0000313" key="2">
    <source>
        <dbReference type="Proteomes" id="UP000296706"/>
    </source>
</evidence>
<dbReference type="AlphaFoldDB" id="A0A4D6HCC2"/>
<dbReference type="EMBL" id="CP031310">
    <property type="protein sequence ID" value="QCC51643.1"/>
    <property type="molecule type" value="Genomic_DNA"/>
</dbReference>
<protein>
    <submittedName>
        <fullName evidence="1">Uncharacterized protein</fullName>
    </submittedName>
</protein>
<name>A0A4D6HCC2_9EURY</name>
<organism evidence="1 2">
    <name type="scientific">Halapricum salinum</name>
    <dbReference type="NCBI Taxonomy" id="1457250"/>
    <lineage>
        <taxon>Archaea</taxon>
        <taxon>Methanobacteriati</taxon>
        <taxon>Methanobacteriota</taxon>
        <taxon>Stenosarchaea group</taxon>
        <taxon>Halobacteria</taxon>
        <taxon>Halobacteriales</taxon>
        <taxon>Haloarculaceae</taxon>
        <taxon>Halapricum</taxon>
    </lineage>
</organism>
<dbReference type="GeneID" id="39848300"/>
<dbReference type="OrthoDB" id="302685at2157"/>
<dbReference type="RefSeq" id="WP_049994744.1">
    <property type="nucleotide sequence ID" value="NZ_CP031310.1"/>
</dbReference>
<keyword evidence="2" id="KW-1185">Reference proteome</keyword>
<dbReference type="Proteomes" id="UP000296706">
    <property type="component" value="Chromosome"/>
</dbReference>
<accession>A0A4D6HCC2</accession>
<reference evidence="1 2" key="1">
    <citation type="journal article" date="2019" name="Nat. Commun.">
        <title>A new type of DNA phosphorothioation-based antiviral system in archaea.</title>
        <authorList>
            <person name="Xiong L."/>
            <person name="Liu S."/>
            <person name="Chen S."/>
            <person name="Xiao Y."/>
            <person name="Zhu B."/>
            <person name="Gao Y."/>
            <person name="Zhang Y."/>
            <person name="Chen B."/>
            <person name="Luo J."/>
            <person name="Deng Z."/>
            <person name="Chen X."/>
            <person name="Wang L."/>
            <person name="Chen S."/>
        </authorList>
    </citation>
    <scope>NUCLEOTIDE SEQUENCE [LARGE SCALE GENOMIC DNA]</scope>
    <source>
        <strain evidence="1 2">CBA1105</strain>
    </source>
</reference>
<dbReference type="STRING" id="1457250.GCA_000755225_00794"/>